<dbReference type="InterPro" id="IPR029063">
    <property type="entry name" value="SAM-dependent_MTases_sf"/>
</dbReference>
<reference evidence="1 2" key="1">
    <citation type="submission" date="2019-10" db="EMBL/GenBank/DDBJ databases">
        <title>Rudanella paleaurantiibacter sp. nov., isolated from sludge.</title>
        <authorList>
            <person name="Xu S.Q."/>
        </authorList>
    </citation>
    <scope>NUCLEOTIDE SEQUENCE [LARGE SCALE GENOMIC DNA]</scope>
    <source>
        <strain evidence="1 2">HX-22-17</strain>
    </source>
</reference>
<evidence type="ECO:0000313" key="2">
    <source>
        <dbReference type="Proteomes" id="UP000488299"/>
    </source>
</evidence>
<dbReference type="AlphaFoldDB" id="A0A7J5U234"/>
<dbReference type="SUPFAM" id="SSF53335">
    <property type="entry name" value="S-adenosyl-L-methionine-dependent methyltransferases"/>
    <property type="match status" value="1"/>
</dbReference>
<proteinExistence type="predicted"/>
<gene>
    <name evidence="1" type="ORF">F5984_06415</name>
</gene>
<dbReference type="Proteomes" id="UP000488299">
    <property type="component" value="Unassembled WGS sequence"/>
</dbReference>
<dbReference type="GO" id="GO:0032259">
    <property type="term" value="P:methylation"/>
    <property type="evidence" value="ECO:0007669"/>
    <property type="project" value="UniProtKB-KW"/>
</dbReference>
<evidence type="ECO:0000313" key="1">
    <source>
        <dbReference type="EMBL" id="KAB7731854.1"/>
    </source>
</evidence>
<keyword evidence="2" id="KW-1185">Reference proteome</keyword>
<dbReference type="PANTHER" id="PTHR43167:SF1">
    <property type="entry name" value="PUTATIVE (AFU_ORTHOLOGUE AFUA_6G01830)-RELATED"/>
    <property type="match status" value="1"/>
</dbReference>
<dbReference type="GO" id="GO:0008168">
    <property type="term" value="F:methyltransferase activity"/>
    <property type="evidence" value="ECO:0007669"/>
    <property type="project" value="UniProtKB-KW"/>
</dbReference>
<organism evidence="1 2">
    <name type="scientific">Rudanella paleaurantiibacter</name>
    <dbReference type="NCBI Taxonomy" id="2614655"/>
    <lineage>
        <taxon>Bacteria</taxon>
        <taxon>Pseudomonadati</taxon>
        <taxon>Bacteroidota</taxon>
        <taxon>Cytophagia</taxon>
        <taxon>Cytophagales</taxon>
        <taxon>Cytophagaceae</taxon>
        <taxon>Rudanella</taxon>
    </lineage>
</organism>
<keyword evidence="1" id="KW-0489">Methyltransferase</keyword>
<sequence>MFTDSVTAIPPGFDPIAQASHAIGFSMPSDLQTGAFLKAMVGAKPGGAVLEIGTGTGLATAWLLAGMDAQSTLVSIDNEQEYQTIAGQFLGNDTRLTLVCADAGNWLDANKDQTFDLIFADAWPGKYSHLDAALGLLAEGGMYVIDDMLPQPNWPEGHDQNVDRLVADLESRPDLHTVKLTWSTGLLVATRKGTAPSTTKLN</sequence>
<protein>
    <submittedName>
        <fullName evidence="1">Methyltransferase domain-containing protein</fullName>
    </submittedName>
</protein>
<dbReference type="Pfam" id="PF13578">
    <property type="entry name" value="Methyltransf_24"/>
    <property type="match status" value="1"/>
</dbReference>
<dbReference type="PANTHER" id="PTHR43167">
    <property type="entry name" value="PUTATIVE (AFU_ORTHOLOGUE AFUA_6G01830)-RELATED"/>
    <property type="match status" value="1"/>
</dbReference>
<accession>A0A7J5U234</accession>
<keyword evidence="1" id="KW-0808">Transferase</keyword>
<name>A0A7J5U234_9BACT</name>
<dbReference type="RefSeq" id="WP_152123445.1">
    <property type="nucleotide sequence ID" value="NZ_WELI01000002.1"/>
</dbReference>
<dbReference type="CDD" id="cd02440">
    <property type="entry name" value="AdoMet_MTases"/>
    <property type="match status" value="1"/>
</dbReference>
<comment type="caution">
    <text evidence="1">The sequence shown here is derived from an EMBL/GenBank/DDBJ whole genome shotgun (WGS) entry which is preliminary data.</text>
</comment>
<dbReference type="Gene3D" id="3.40.50.150">
    <property type="entry name" value="Vaccinia Virus protein VP39"/>
    <property type="match status" value="1"/>
</dbReference>
<dbReference type="EMBL" id="WELI01000002">
    <property type="protein sequence ID" value="KAB7731854.1"/>
    <property type="molecule type" value="Genomic_DNA"/>
</dbReference>